<dbReference type="EMBL" id="JACHWP010000010">
    <property type="protein sequence ID" value="MBB3023695.1"/>
    <property type="molecule type" value="Genomic_DNA"/>
</dbReference>
<dbReference type="InterPro" id="IPR003593">
    <property type="entry name" value="AAA+_ATPase"/>
</dbReference>
<feature type="transmembrane region" description="Helical" evidence="7">
    <location>
        <begin position="153"/>
        <end position="178"/>
    </location>
</feature>
<sequence>MTTTPEPVAKGSRITAVRFALREAWALSPRSSLLALLELLLRLAEALQPVFFALIVTGIATGTWSFAIAGGTLLALETGAGMLLTFIGITHRVSLMAGLTARFEGRTARLLASIPTTAHLHDPTMSAKVQLLRDLAGGIGGTYNMVLNALRWLLAPIATVAVAVTADWRLILVVLAAVPQLFITSRISSISQKHEEAAADDSKRLGALMDIAASRPGGSEARTFGARGFLRAELRAAAQRWQSVLLRGTARTSALTLAMELIYLAAAVGVLVWMGMDAVAGTVSLGAMTVALTSLSGLQQAAGGVRTAITTLDDCARSVARYLWLEDYARGQAEAHAGTALPPAGLADGIRLRNVSFTHPGASSPVFDDLTLDLPAGSTIALVGENGAGKTTLVELLLGLHDLDSGSIDVEGVPLADMDLAAWRAQCAGAFQDHANIEATARETITVGDLGGDDSADSAMRALERASATDVLTALPHGLDTQLGTSWPDGVGLSGGQWQRLAIARGMMRTAPLLRILDEPTSALDPETEDRLFRKYAAAAEETSAAGGITLLITHRFSTVSAADRVVVLDHGRVVEQGTHRELMAARGQYYDMFTVQARGYAPSQHTD</sequence>
<dbReference type="GO" id="GO:0005886">
    <property type="term" value="C:plasma membrane"/>
    <property type="evidence" value="ECO:0007669"/>
    <property type="project" value="UniProtKB-SubCell"/>
</dbReference>
<dbReference type="PROSITE" id="PS50893">
    <property type="entry name" value="ABC_TRANSPORTER_2"/>
    <property type="match status" value="1"/>
</dbReference>
<dbReference type="GO" id="GO:0015421">
    <property type="term" value="F:ABC-type oligopeptide transporter activity"/>
    <property type="evidence" value="ECO:0007669"/>
    <property type="project" value="TreeGrafter"/>
</dbReference>
<keyword evidence="3" id="KW-0547">Nucleotide-binding</keyword>
<dbReference type="InterPro" id="IPR027417">
    <property type="entry name" value="P-loop_NTPase"/>
</dbReference>
<evidence type="ECO:0000256" key="7">
    <source>
        <dbReference type="SAM" id="Phobius"/>
    </source>
</evidence>
<dbReference type="Proteomes" id="UP000568050">
    <property type="component" value="Unassembled WGS sequence"/>
</dbReference>
<dbReference type="Gene3D" id="1.20.1560.10">
    <property type="entry name" value="ABC transporter type 1, transmembrane domain"/>
    <property type="match status" value="1"/>
</dbReference>
<dbReference type="RefSeq" id="WP_183377041.1">
    <property type="nucleotide sequence ID" value="NZ_CBCSFZ010000044.1"/>
</dbReference>
<evidence type="ECO:0000259" key="9">
    <source>
        <dbReference type="PROSITE" id="PS50929"/>
    </source>
</evidence>
<dbReference type="AlphaFoldDB" id="A0A839QVE8"/>
<keyword evidence="5 7" id="KW-1133">Transmembrane helix</keyword>
<protein>
    <submittedName>
        <fullName evidence="10">ATP-binding cassette subfamily B protein</fullName>
    </submittedName>
</protein>
<comment type="caution">
    <text evidence="10">The sequence shown here is derived from an EMBL/GenBank/DDBJ whole genome shotgun (WGS) entry which is preliminary data.</text>
</comment>
<dbReference type="GO" id="GO:0005524">
    <property type="term" value="F:ATP binding"/>
    <property type="evidence" value="ECO:0007669"/>
    <property type="project" value="UniProtKB-KW"/>
</dbReference>
<gene>
    <name evidence="10" type="ORF">FHX50_001996</name>
</gene>
<keyword evidence="4 10" id="KW-0067">ATP-binding</keyword>
<evidence type="ECO:0000256" key="1">
    <source>
        <dbReference type="ARBA" id="ARBA00004651"/>
    </source>
</evidence>
<evidence type="ECO:0000256" key="3">
    <source>
        <dbReference type="ARBA" id="ARBA00022741"/>
    </source>
</evidence>
<dbReference type="InterPro" id="IPR036640">
    <property type="entry name" value="ABC1_TM_sf"/>
</dbReference>
<dbReference type="InterPro" id="IPR011527">
    <property type="entry name" value="ABC1_TM_dom"/>
</dbReference>
<dbReference type="SMART" id="SM00382">
    <property type="entry name" value="AAA"/>
    <property type="match status" value="1"/>
</dbReference>
<keyword evidence="6 7" id="KW-0472">Membrane</keyword>
<dbReference type="GO" id="GO:0016887">
    <property type="term" value="F:ATP hydrolysis activity"/>
    <property type="evidence" value="ECO:0007669"/>
    <property type="project" value="InterPro"/>
</dbReference>
<proteinExistence type="predicted"/>
<evidence type="ECO:0000313" key="11">
    <source>
        <dbReference type="Proteomes" id="UP000568050"/>
    </source>
</evidence>
<evidence type="ECO:0000256" key="4">
    <source>
        <dbReference type="ARBA" id="ARBA00022840"/>
    </source>
</evidence>
<dbReference type="InterPro" id="IPR003439">
    <property type="entry name" value="ABC_transporter-like_ATP-bd"/>
</dbReference>
<keyword evidence="11" id="KW-1185">Reference proteome</keyword>
<feature type="domain" description="ABC transmembrane type-1" evidence="9">
    <location>
        <begin position="153"/>
        <end position="314"/>
    </location>
</feature>
<accession>A0A839QVE8</accession>
<dbReference type="PROSITE" id="PS50929">
    <property type="entry name" value="ABC_TM1F"/>
    <property type="match status" value="1"/>
</dbReference>
<dbReference type="InterPro" id="IPR017871">
    <property type="entry name" value="ABC_transporter-like_CS"/>
</dbReference>
<dbReference type="SUPFAM" id="SSF52540">
    <property type="entry name" value="P-loop containing nucleoside triphosphate hydrolases"/>
    <property type="match status" value="1"/>
</dbReference>
<evidence type="ECO:0000256" key="5">
    <source>
        <dbReference type="ARBA" id="ARBA00022989"/>
    </source>
</evidence>
<name>A0A839QVE8_9MICO</name>
<dbReference type="InterPro" id="IPR039421">
    <property type="entry name" value="Type_1_exporter"/>
</dbReference>
<evidence type="ECO:0000256" key="6">
    <source>
        <dbReference type="ARBA" id="ARBA00023136"/>
    </source>
</evidence>
<keyword evidence="2 7" id="KW-0812">Transmembrane</keyword>
<feature type="transmembrane region" description="Helical" evidence="7">
    <location>
        <begin position="254"/>
        <end position="273"/>
    </location>
</feature>
<comment type="subcellular location">
    <subcellularLocation>
        <location evidence="1">Cell membrane</location>
        <topology evidence="1">Multi-pass membrane protein</topology>
    </subcellularLocation>
</comment>
<feature type="transmembrane region" description="Helical" evidence="7">
    <location>
        <begin position="50"/>
        <end position="76"/>
    </location>
</feature>
<dbReference type="SUPFAM" id="SSF90123">
    <property type="entry name" value="ABC transporter transmembrane region"/>
    <property type="match status" value="1"/>
</dbReference>
<dbReference type="Gene3D" id="3.40.50.300">
    <property type="entry name" value="P-loop containing nucleotide triphosphate hydrolases"/>
    <property type="match status" value="1"/>
</dbReference>
<reference evidence="10 11" key="1">
    <citation type="submission" date="2020-08" db="EMBL/GenBank/DDBJ databases">
        <title>Sequencing the genomes of 1000 actinobacteria strains.</title>
        <authorList>
            <person name="Klenk H.-P."/>
        </authorList>
    </citation>
    <scope>NUCLEOTIDE SEQUENCE [LARGE SCALE GENOMIC DNA]</scope>
    <source>
        <strain evidence="10 11">DSM 23040</strain>
    </source>
</reference>
<evidence type="ECO:0000256" key="2">
    <source>
        <dbReference type="ARBA" id="ARBA00022692"/>
    </source>
</evidence>
<evidence type="ECO:0000313" key="10">
    <source>
        <dbReference type="EMBL" id="MBB3023695.1"/>
    </source>
</evidence>
<feature type="domain" description="ABC transporter" evidence="8">
    <location>
        <begin position="350"/>
        <end position="596"/>
    </location>
</feature>
<feature type="transmembrane region" description="Helical" evidence="7">
    <location>
        <begin position="83"/>
        <end position="103"/>
    </location>
</feature>
<dbReference type="Pfam" id="PF00005">
    <property type="entry name" value="ABC_tran"/>
    <property type="match status" value="1"/>
</dbReference>
<dbReference type="PROSITE" id="PS00211">
    <property type="entry name" value="ABC_TRANSPORTER_1"/>
    <property type="match status" value="1"/>
</dbReference>
<dbReference type="PANTHER" id="PTHR43394:SF1">
    <property type="entry name" value="ATP-BINDING CASSETTE SUB-FAMILY B MEMBER 10, MITOCHONDRIAL"/>
    <property type="match status" value="1"/>
</dbReference>
<organism evidence="10 11">
    <name type="scientific">Helcobacillus massiliensis</name>
    <dbReference type="NCBI Taxonomy" id="521392"/>
    <lineage>
        <taxon>Bacteria</taxon>
        <taxon>Bacillati</taxon>
        <taxon>Actinomycetota</taxon>
        <taxon>Actinomycetes</taxon>
        <taxon>Micrococcales</taxon>
        <taxon>Dermabacteraceae</taxon>
        <taxon>Helcobacillus</taxon>
    </lineage>
</organism>
<evidence type="ECO:0000259" key="8">
    <source>
        <dbReference type="PROSITE" id="PS50893"/>
    </source>
</evidence>
<dbReference type="PANTHER" id="PTHR43394">
    <property type="entry name" value="ATP-DEPENDENT PERMEASE MDL1, MITOCHONDRIAL"/>
    <property type="match status" value="1"/>
</dbReference>